<reference evidence="11" key="1">
    <citation type="submission" date="2023-06" db="EMBL/GenBank/DDBJ databases">
        <title>Phylogenetic Diversity of Rhizobium strains.</title>
        <authorList>
            <person name="Moura F.T."/>
            <person name="Helene L.C.F."/>
            <person name="Hungria M."/>
        </authorList>
    </citation>
    <scope>NUCLEOTIDE SEQUENCE</scope>
    <source>
        <strain evidence="11">CCGE524</strain>
    </source>
</reference>
<evidence type="ECO:0000256" key="2">
    <source>
        <dbReference type="ARBA" id="ARBA00009477"/>
    </source>
</evidence>
<evidence type="ECO:0000256" key="6">
    <source>
        <dbReference type="SAM" id="MobiDB-lite"/>
    </source>
</evidence>
<feature type="domain" description="Multidrug resistance protein MdtA-like alpha-helical hairpin" evidence="8">
    <location>
        <begin position="140"/>
        <end position="216"/>
    </location>
</feature>
<dbReference type="PANTHER" id="PTHR30469">
    <property type="entry name" value="MULTIDRUG RESISTANCE PROTEIN MDTA"/>
    <property type="match status" value="1"/>
</dbReference>
<organism evidence="11 12">
    <name type="scientific">Rhizobium calliandrae</name>
    <dbReference type="NCBI Taxonomy" id="1312182"/>
    <lineage>
        <taxon>Bacteria</taxon>
        <taxon>Pseudomonadati</taxon>
        <taxon>Pseudomonadota</taxon>
        <taxon>Alphaproteobacteria</taxon>
        <taxon>Hyphomicrobiales</taxon>
        <taxon>Rhizobiaceae</taxon>
        <taxon>Rhizobium/Agrobacterium group</taxon>
        <taxon>Rhizobium</taxon>
    </lineage>
</organism>
<dbReference type="EMBL" id="JARFYN010000050">
    <property type="protein sequence ID" value="MDL2409424.1"/>
    <property type="molecule type" value="Genomic_DNA"/>
</dbReference>
<evidence type="ECO:0000259" key="10">
    <source>
        <dbReference type="Pfam" id="PF25967"/>
    </source>
</evidence>
<dbReference type="Gene3D" id="2.40.30.170">
    <property type="match status" value="1"/>
</dbReference>
<comment type="subcellular location">
    <subcellularLocation>
        <location evidence="1">Cell envelope</location>
    </subcellularLocation>
</comment>
<evidence type="ECO:0000313" key="12">
    <source>
        <dbReference type="Proteomes" id="UP001172630"/>
    </source>
</evidence>
<keyword evidence="7" id="KW-0812">Transmembrane</keyword>
<evidence type="ECO:0000256" key="5">
    <source>
        <dbReference type="SAM" id="Coils"/>
    </source>
</evidence>
<dbReference type="Gene3D" id="2.40.50.100">
    <property type="match status" value="1"/>
</dbReference>
<dbReference type="RefSeq" id="WP_285882958.1">
    <property type="nucleotide sequence ID" value="NZ_JARFYN010000050.1"/>
</dbReference>
<evidence type="ECO:0000313" key="11">
    <source>
        <dbReference type="EMBL" id="MDL2409424.1"/>
    </source>
</evidence>
<dbReference type="Pfam" id="PF25917">
    <property type="entry name" value="BSH_RND"/>
    <property type="match status" value="1"/>
</dbReference>
<dbReference type="SUPFAM" id="SSF111369">
    <property type="entry name" value="HlyD-like secretion proteins"/>
    <property type="match status" value="1"/>
</dbReference>
<accession>A0ABT7KLA9</accession>
<keyword evidence="3" id="KW-0813">Transport</keyword>
<sequence>MLYSEGRLTAQTELRQTDRAVPRARPLGTSRKIRLRRPGLAFAGLALLVVAGALPFRTNIFREESSSAITAAAGRGDVEEAVLASGTFKPIKLVAVGAQVSGRITALNVKLGEAVKKDALIAEIDSTTQSNDLRTAEASLANVKAQREESEADLVNAQQTLARQQTVFRNQAGSKADLDSAEASVKKTTAQIAALDAQIIAAEVAVETAQANLSYTRITAPMDGTVLAIVNQQGQTVNAAQSAPTIVILGQLDTMIVRTEISEADVVKVKVGQPVYFTILGDPVTRYDAVLQSIEPAPESITSDSSVTSSSTTASSSATTSSSSSSAIYYNGIFAVSNRDNRFRTYMSAEVHIVLGAAKDALVIPSSALGVKAADGSYNVHVVAADGQLTSRKVAIGLNNNVIAEVRSGLLEGERVVIGQASTSTTTSSSAGGPPPPMGF</sequence>
<feature type="region of interest" description="Disordered" evidence="6">
    <location>
        <begin position="421"/>
        <end position="440"/>
    </location>
</feature>
<dbReference type="InterPro" id="IPR058624">
    <property type="entry name" value="MdtA-like_HH"/>
</dbReference>
<name>A0ABT7KLA9_9HYPH</name>
<dbReference type="Gene3D" id="2.40.420.20">
    <property type="match status" value="1"/>
</dbReference>
<dbReference type="InterPro" id="IPR058627">
    <property type="entry name" value="MdtA-like_C"/>
</dbReference>
<feature type="coiled-coil region" evidence="5">
    <location>
        <begin position="133"/>
        <end position="212"/>
    </location>
</feature>
<gene>
    <name evidence="11" type="ORF">PY650_28090</name>
</gene>
<dbReference type="Pfam" id="PF25876">
    <property type="entry name" value="HH_MFP_RND"/>
    <property type="match status" value="1"/>
</dbReference>
<comment type="similarity">
    <text evidence="2">Belongs to the membrane fusion protein (MFP) (TC 8.A.1) family.</text>
</comment>
<feature type="region of interest" description="Disordered" evidence="6">
    <location>
        <begin position="300"/>
        <end position="324"/>
    </location>
</feature>
<feature type="compositionally biased region" description="Low complexity" evidence="6">
    <location>
        <begin position="421"/>
        <end position="432"/>
    </location>
</feature>
<evidence type="ECO:0000259" key="8">
    <source>
        <dbReference type="Pfam" id="PF25876"/>
    </source>
</evidence>
<dbReference type="InterPro" id="IPR006143">
    <property type="entry name" value="RND_pump_MFP"/>
</dbReference>
<dbReference type="InterPro" id="IPR058625">
    <property type="entry name" value="MdtA-like_BSH"/>
</dbReference>
<evidence type="ECO:0000256" key="1">
    <source>
        <dbReference type="ARBA" id="ARBA00004196"/>
    </source>
</evidence>
<evidence type="ECO:0000259" key="9">
    <source>
        <dbReference type="Pfam" id="PF25917"/>
    </source>
</evidence>
<keyword evidence="7" id="KW-1133">Transmembrane helix</keyword>
<protein>
    <submittedName>
        <fullName evidence="11">Efflux RND transporter periplasmic adaptor subunit</fullName>
    </submittedName>
</protein>
<dbReference type="Proteomes" id="UP001172630">
    <property type="component" value="Unassembled WGS sequence"/>
</dbReference>
<keyword evidence="4 5" id="KW-0175">Coiled coil</keyword>
<proteinExistence type="inferred from homology"/>
<keyword evidence="7" id="KW-0472">Membrane</keyword>
<dbReference type="PANTHER" id="PTHR30469:SF33">
    <property type="entry name" value="SLR1207 PROTEIN"/>
    <property type="match status" value="1"/>
</dbReference>
<dbReference type="Pfam" id="PF25967">
    <property type="entry name" value="RND-MFP_C"/>
    <property type="match status" value="1"/>
</dbReference>
<feature type="transmembrane region" description="Helical" evidence="7">
    <location>
        <begin position="39"/>
        <end position="56"/>
    </location>
</feature>
<evidence type="ECO:0000256" key="4">
    <source>
        <dbReference type="ARBA" id="ARBA00023054"/>
    </source>
</evidence>
<feature type="domain" description="Multidrug resistance protein MdtA-like C-terminal permuted SH3" evidence="10">
    <location>
        <begin position="360"/>
        <end position="421"/>
    </location>
</feature>
<feature type="domain" description="Multidrug resistance protein MdtA-like barrel-sandwich hybrid" evidence="9">
    <location>
        <begin position="94"/>
        <end position="248"/>
    </location>
</feature>
<dbReference type="NCBIfam" id="TIGR01730">
    <property type="entry name" value="RND_mfp"/>
    <property type="match status" value="1"/>
</dbReference>
<comment type="caution">
    <text evidence="11">The sequence shown here is derived from an EMBL/GenBank/DDBJ whole genome shotgun (WGS) entry which is preliminary data.</text>
</comment>
<keyword evidence="12" id="KW-1185">Reference proteome</keyword>
<evidence type="ECO:0000256" key="3">
    <source>
        <dbReference type="ARBA" id="ARBA00022448"/>
    </source>
</evidence>
<dbReference type="InterPro" id="IPR030190">
    <property type="entry name" value="MacA_alpha-hairpin_sf"/>
</dbReference>
<evidence type="ECO:0000256" key="7">
    <source>
        <dbReference type="SAM" id="Phobius"/>
    </source>
</evidence>
<dbReference type="Gene3D" id="6.10.140.1990">
    <property type="match status" value="1"/>
</dbReference>